<accession>K3WNM3</accession>
<dbReference type="InParanoid" id="K3WNM3"/>
<dbReference type="PROSITE" id="PS51257">
    <property type="entry name" value="PROKAR_LIPOPROTEIN"/>
    <property type="match status" value="1"/>
</dbReference>
<keyword evidence="3" id="KW-1185">Reference proteome</keyword>
<dbReference type="EMBL" id="GL376604">
    <property type="status" value="NOT_ANNOTATED_CDS"/>
    <property type="molecule type" value="Genomic_DNA"/>
</dbReference>
<evidence type="ECO:0000256" key="1">
    <source>
        <dbReference type="SAM" id="SignalP"/>
    </source>
</evidence>
<evidence type="ECO:0000313" key="2">
    <source>
        <dbReference type="EnsemblProtists" id="PYU1_T006565"/>
    </source>
</evidence>
<evidence type="ECO:0000313" key="3">
    <source>
        <dbReference type="Proteomes" id="UP000019132"/>
    </source>
</evidence>
<protein>
    <submittedName>
        <fullName evidence="2">Uncharacterized protein</fullName>
    </submittedName>
</protein>
<keyword evidence="1" id="KW-0732">Signal</keyword>
<reference evidence="3" key="1">
    <citation type="journal article" date="2010" name="Genome Biol.">
        <title>Genome sequence of the necrotrophic plant pathogen Pythium ultimum reveals original pathogenicity mechanisms and effector repertoire.</title>
        <authorList>
            <person name="Levesque C.A."/>
            <person name="Brouwer H."/>
            <person name="Cano L."/>
            <person name="Hamilton J.P."/>
            <person name="Holt C."/>
            <person name="Huitema E."/>
            <person name="Raffaele S."/>
            <person name="Robideau G.P."/>
            <person name="Thines M."/>
            <person name="Win J."/>
            <person name="Zerillo M.M."/>
            <person name="Beakes G.W."/>
            <person name="Boore J.L."/>
            <person name="Busam D."/>
            <person name="Dumas B."/>
            <person name="Ferriera S."/>
            <person name="Fuerstenberg S.I."/>
            <person name="Gachon C.M."/>
            <person name="Gaulin E."/>
            <person name="Govers F."/>
            <person name="Grenville-Briggs L."/>
            <person name="Horner N."/>
            <person name="Hostetler J."/>
            <person name="Jiang R.H."/>
            <person name="Johnson J."/>
            <person name="Krajaejun T."/>
            <person name="Lin H."/>
            <person name="Meijer H.J."/>
            <person name="Moore B."/>
            <person name="Morris P."/>
            <person name="Phuntmart V."/>
            <person name="Puiu D."/>
            <person name="Shetty J."/>
            <person name="Stajich J.E."/>
            <person name="Tripathy S."/>
            <person name="Wawra S."/>
            <person name="van West P."/>
            <person name="Whitty B.R."/>
            <person name="Coutinho P.M."/>
            <person name="Henrissat B."/>
            <person name="Martin F."/>
            <person name="Thomas P.D."/>
            <person name="Tyler B.M."/>
            <person name="De Vries R.P."/>
            <person name="Kamoun S."/>
            <person name="Yandell M."/>
            <person name="Tisserat N."/>
            <person name="Buell C.R."/>
        </authorList>
    </citation>
    <scope>NUCLEOTIDE SEQUENCE</scope>
    <source>
        <strain evidence="3">DAOM:BR144</strain>
    </source>
</reference>
<dbReference type="VEuPathDB" id="FungiDB:PYU1_G006553"/>
<sequence>MKPALVLPAVVGAIAGISSVSAFGCKPAEITGWMASCDSVAGGSKAKCDNRACHTALHRLVEQETIDCYVSSNMGAADGLQKYKGQTQN</sequence>
<feature type="chain" id="PRO_5003872236" evidence="1">
    <location>
        <begin position="23"/>
        <end position="89"/>
    </location>
</feature>
<organism evidence="2 3">
    <name type="scientific">Globisporangium ultimum (strain ATCC 200006 / CBS 805.95 / DAOM BR144)</name>
    <name type="common">Pythium ultimum</name>
    <dbReference type="NCBI Taxonomy" id="431595"/>
    <lineage>
        <taxon>Eukaryota</taxon>
        <taxon>Sar</taxon>
        <taxon>Stramenopiles</taxon>
        <taxon>Oomycota</taxon>
        <taxon>Peronosporomycetes</taxon>
        <taxon>Pythiales</taxon>
        <taxon>Pythiaceae</taxon>
        <taxon>Globisporangium</taxon>
    </lineage>
</organism>
<name>K3WNM3_GLOUD</name>
<dbReference type="eggNOG" id="ENOG502R6I4">
    <property type="taxonomic scope" value="Eukaryota"/>
</dbReference>
<dbReference type="EnsemblProtists" id="PYU1_T006565">
    <property type="protein sequence ID" value="PYU1_T006565"/>
    <property type="gene ID" value="PYU1_G006553"/>
</dbReference>
<reference evidence="2" key="3">
    <citation type="submission" date="2015-02" db="UniProtKB">
        <authorList>
            <consortium name="EnsemblProtists"/>
        </authorList>
    </citation>
    <scope>IDENTIFICATION</scope>
    <source>
        <strain evidence="2">DAOM BR144</strain>
    </source>
</reference>
<dbReference type="Proteomes" id="UP000019132">
    <property type="component" value="Unassembled WGS sequence"/>
</dbReference>
<proteinExistence type="predicted"/>
<dbReference type="AlphaFoldDB" id="K3WNM3"/>
<reference evidence="3" key="2">
    <citation type="submission" date="2010-04" db="EMBL/GenBank/DDBJ databases">
        <authorList>
            <person name="Buell R."/>
            <person name="Hamilton J."/>
            <person name="Hostetler J."/>
        </authorList>
    </citation>
    <scope>NUCLEOTIDE SEQUENCE [LARGE SCALE GENOMIC DNA]</scope>
    <source>
        <strain evidence="3">DAOM:BR144</strain>
    </source>
</reference>
<feature type="signal peptide" evidence="1">
    <location>
        <begin position="1"/>
        <end position="22"/>
    </location>
</feature>
<dbReference type="HOGENOM" id="CLU_2459683_0_0_1"/>